<evidence type="ECO:0000313" key="11">
    <source>
        <dbReference type="EMBL" id="NMI01608.1"/>
    </source>
</evidence>
<evidence type="ECO:0000256" key="6">
    <source>
        <dbReference type="ARBA" id="ARBA00022692"/>
    </source>
</evidence>
<protein>
    <recommendedName>
        <fullName evidence="13">Dolichyl-phosphate-mannose-protein mannosyltransferase</fullName>
    </recommendedName>
</protein>
<evidence type="ECO:0000256" key="8">
    <source>
        <dbReference type="ARBA" id="ARBA00022989"/>
    </source>
</evidence>
<keyword evidence="12" id="KW-1185">Reference proteome</keyword>
<evidence type="ECO:0000256" key="3">
    <source>
        <dbReference type="ARBA" id="ARBA00022502"/>
    </source>
</evidence>
<evidence type="ECO:0000256" key="4">
    <source>
        <dbReference type="ARBA" id="ARBA00022676"/>
    </source>
</evidence>
<keyword evidence="5" id="KW-0808">Transferase</keyword>
<keyword evidence="6 10" id="KW-0812">Transmembrane</keyword>
<name>A0ABX1SM08_9PSEU</name>
<evidence type="ECO:0000256" key="7">
    <source>
        <dbReference type="ARBA" id="ARBA00022824"/>
    </source>
</evidence>
<feature type="transmembrane region" description="Helical" evidence="10">
    <location>
        <begin position="310"/>
        <end position="328"/>
    </location>
</feature>
<feature type="transmembrane region" description="Helical" evidence="10">
    <location>
        <begin position="134"/>
        <end position="157"/>
    </location>
</feature>
<comment type="pathway">
    <text evidence="2">Glycolipid biosynthesis; glycosylphosphatidylinositol-anchor biosynthesis.</text>
</comment>
<dbReference type="PANTHER" id="PTHR12468:SF2">
    <property type="entry name" value="GPI MANNOSYLTRANSFERASE 2"/>
    <property type="match status" value="1"/>
</dbReference>
<feature type="transmembrane region" description="Helical" evidence="10">
    <location>
        <begin position="278"/>
        <end position="298"/>
    </location>
</feature>
<keyword evidence="9 10" id="KW-0472">Membrane</keyword>
<evidence type="ECO:0000256" key="1">
    <source>
        <dbReference type="ARBA" id="ARBA00004477"/>
    </source>
</evidence>
<feature type="transmembrane region" description="Helical" evidence="10">
    <location>
        <begin position="104"/>
        <end position="122"/>
    </location>
</feature>
<evidence type="ECO:0000256" key="2">
    <source>
        <dbReference type="ARBA" id="ARBA00004687"/>
    </source>
</evidence>
<feature type="transmembrane region" description="Helical" evidence="10">
    <location>
        <begin position="177"/>
        <end position="207"/>
    </location>
</feature>
<dbReference type="EMBL" id="JAAXLA010000091">
    <property type="protein sequence ID" value="NMI01608.1"/>
    <property type="molecule type" value="Genomic_DNA"/>
</dbReference>
<feature type="transmembrane region" description="Helical" evidence="10">
    <location>
        <begin position="219"/>
        <end position="238"/>
    </location>
</feature>
<keyword evidence="3" id="KW-0337">GPI-anchor biosynthesis</keyword>
<sequence>MRRDPLAALAATLAPAVIFALVRGLGVIVLAALAAANDTRLGTALRAWDGEWFLGLAQGGYDGVPPGLADANGMRTAETPLAFFPGYPATTAALRFLTGLPSEAAGVAAATLAGIAAAYGVCRLGRLVPGGSRRVGLIMVALFAGTPMGVVLTMAYSEALFCALAAWSLVGVLSRRWVLAGAMCGLAGLVRPTAAALVLAVGMAALVAVVQRHDGLRPWAGAALAPLGLLGYLGWVAARTGSATGWFDLQNRGWGSRFDGGAATAQFAASVLVSVPSAFEVLTVAVLAGGLVLLAVGVVRAVRGGLPWPLLVYGAGVLIMDVGSNGLMNSKARLLLPAFTLLLPVALGLARRRPATTVATLVAVALGSAWFGAYALTAWQYAI</sequence>
<gene>
    <name evidence="11" type="ORF">HF526_30560</name>
</gene>
<dbReference type="PANTHER" id="PTHR12468">
    <property type="entry name" value="GPI MANNOSYLTRANSFERASE 2"/>
    <property type="match status" value="1"/>
</dbReference>
<dbReference type="InterPro" id="IPR007315">
    <property type="entry name" value="PIG-V/Gpi18"/>
</dbReference>
<evidence type="ECO:0008006" key="13">
    <source>
        <dbReference type="Google" id="ProtNLM"/>
    </source>
</evidence>
<evidence type="ECO:0000256" key="9">
    <source>
        <dbReference type="ARBA" id="ARBA00023136"/>
    </source>
</evidence>
<keyword evidence="8 10" id="KW-1133">Transmembrane helix</keyword>
<organism evidence="11 12">
    <name type="scientific">Pseudonocardia acidicola</name>
    <dbReference type="NCBI Taxonomy" id="2724939"/>
    <lineage>
        <taxon>Bacteria</taxon>
        <taxon>Bacillati</taxon>
        <taxon>Actinomycetota</taxon>
        <taxon>Actinomycetes</taxon>
        <taxon>Pseudonocardiales</taxon>
        <taxon>Pseudonocardiaceae</taxon>
        <taxon>Pseudonocardia</taxon>
    </lineage>
</organism>
<keyword evidence="4" id="KW-0328">Glycosyltransferase</keyword>
<accession>A0ABX1SM08</accession>
<comment type="subcellular location">
    <subcellularLocation>
        <location evidence="1">Endoplasmic reticulum membrane</location>
        <topology evidence="1">Multi-pass membrane protein</topology>
    </subcellularLocation>
</comment>
<reference evidence="11 12" key="1">
    <citation type="submission" date="2020-04" db="EMBL/GenBank/DDBJ databases">
        <authorList>
            <person name="Klaysubun C."/>
            <person name="Duangmal K."/>
            <person name="Lipun K."/>
        </authorList>
    </citation>
    <scope>NUCLEOTIDE SEQUENCE [LARGE SCALE GENOMIC DNA]</scope>
    <source>
        <strain evidence="11 12">K10HN5</strain>
    </source>
</reference>
<evidence type="ECO:0000313" key="12">
    <source>
        <dbReference type="Proteomes" id="UP000820669"/>
    </source>
</evidence>
<dbReference type="Proteomes" id="UP000820669">
    <property type="component" value="Unassembled WGS sequence"/>
</dbReference>
<keyword evidence="7" id="KW-0256">Endoplasmic reticulum</keyword>
<proteinExistence type="predicted"/>
<feature type="transmembrane region" description="Helical" evidence="10">
    <location>
        <begin position="334"/>
        <end position="351"/>
    </location>
</feature>
<comment type="caution">
    <text evidence="11">The sequence shown here is derived from an EMBL/GenBank/DDBJ whole genome shotgun (WGS) entry which is preliminary data.</text>
</comment>
<feature type="transmembrane region" description="Helical" evidence="10">
    <location>
        <begin position="358"/>
        <end position="382"/>
    </location>
</feature>
<evidence type="ECO:0000256" key="5">
    <source>
        <dbReference type="ARBA" id="ARBA00022679"/>
    </source>
</evidence>
<evidence type="ECO:0000256" key="10">
    <source>
        <dbReference type="SAM" id="Phobius"/>
    </source>
</evidence>